<organism evidence="2 3">
    <name type="scientific">Bacillus mojavensis</name>
    <dbReference type="NCBI Taxonomy" id="72360"/>
    <lineage>
        <taxon>Bacteria</taxon>
        <taxon>Bacillati</taxon>
        <taxon>Bacillota</taxon>
        <taxon>Bacilli</taxon>
        <taxon>Bacillales</taxon>
        <taxon>Bacillaceae</taxon>
        <taxon>Bacillus</taxon>
    </lineage>
</organism>
<evidence type="ECO:0000313" key="3">
    <source>
        <dbReference type="Proteomes" id="UP000501048"/>
    </source>
</evidence>
<dbReference type="Pfam" id="PF00873">
    <property type="entry name" value="ACR_tran"/>
    <property type="match status" value="1"/>
</dbReference>
<keyword evidence="1" id="KW-0472">Membrane</keyword>
<feature type="transmembrane region" description="Helical" evidence="1">
    <location>
        <begin position="880"/>
        <end position="899"/>
    </location>
</feature>
<dbReference type="Gene3D" id="3.30.70.1430">
    <property type="entry name" value="Multidrug efflux transporter AcrB pore domain"/>
    <property type="match status" value="2"/>
</dbReference>
<dbReference type="Proteomes" id="UP000501048">
    <property type="component" value="Chromosome"/>
</dbReference>
<dbReference type="Gene3D" id="3.30.70.1320">
    <property type="entry name" value="Multidrug efflux transporter AcrB pore domain like"/>
    <property type="match status" value="1"/>
</dbReference>
<dbReference type="PRINTS" id="PR00702">
    <property type="entry name" value="ACRIFLAVINRP"/>
</dbReference>
<feature type="transmembrane region" description="Helical" evidence="1">
    <location>
        <begin position="12"/>
        <end position="31"/>
    </location>
</feature>
<feature type="transmembrane region" description="Helical" evidence="1">
    <location>
        <begin position="491"/>
        <end position="514"/>
    </location>
</feature>
<dbReference type="GeneID" id="76981388"/>
<evidence type="ECO:0000313" key="2">
    <source>
        <dbReference type="EMBL" id="QJC95207.1"/>
    </source>
</evidence>
<feature type="transmembrane region" description="Helical" evidence="1">
    <location>
        <begin position="906"/>
        <end position="926"/>
    </location>
</feature>
<dbReference type="SUPFAM" id="SSF82866">
    <property type="entry name" value="Multidrug efflux transporter AcrB transmembrane domain"/>
    <property type="match status" value="2"/>
</dbReference>
<dbReference type="RefSeq" id="WP_168747114.1">
    <property type="nucleotide sequence ID" value="NZ_CP051464.1"/>
</dbReference>
<accession>A0ABX6LTN0</accession>
<name>A0ABX6LTN0_BACMO</name>
<evidence type="ECO:0000256" key="1">
    <source>
        <dbReference type="SAM" id="Phobius"/>
    </source>
</evidence>
<keyword evidence="3" id="KW-1185">Reference proteome</keyword>
<dbReference type="PANTHER" id="PTHR32063:SF0">
    <property type="entry name" value="SWARMING MOTILITY PROTEIN SWRC"/>
    <property type="match status" value="1"/>
</dbReference>
<feature type="transmembrane region" description="Helical" evidence="1">
    <location>
        <begin position="978"/>
        <end position="997"/>
    </location>
</feature>
<feature type="transmembrane region" description="Helical" evidence="1">
    <location>
        <begin position="932"/>
        <end position="957"/>
    </location>
</feature>
<dbReference type="EMBL" id="CP051464">
    <property type="protein sequence ID" value="QJC95207.1"/>
    <property type="molecule type" value="Genomic_DNA"/>
</dbReference>
<feature type="transmembrane region" description="Helical" evidence="1">
    <location>
        <begin position="1009"/>
        <end position="1033"/>
    </location>
</feature>
<dbReference type="Gene3D" id="3.30.70.1440">
    <property type="entry name" value="Multidrug efflux transporter AcrB pore domain"/>
    <property type="match status" value="1"/>
</dbReference>
<feature type="transmembrane region" description="Helical" evidence="1">
    <location>
        <begin position="467"/>
        <end position="485"/>
    </location>
</feature>
<dbReference type="InterPro" id="IPR001036">
    <property type="entry name" value="Acrflvin-R"/>
</dbReference>
<feature type="transmembrane region" description="Helical" evidence="1">
    <location>
        <begin position="557"/>
        <end position="582"/>
    </location>
</feature>
<gene>
    <name evidence="2" type="primary">srfP</name>
    <name evidence="2" type="ORF">HC660_07100</name>
</gene>
<keyword evidence="1" id="KW-0812">Transmembrane</keyword>
<dbReference type="SUPFAM" id="SSF82714">
    <property type="entry name" value="Multidrug efflux transporter AcrB TolC docking domain, DN and DC subdomains"/>
    <property type="match status" value="2"/>
</dbReference>
<dbReference type="Gene3D" id="3.30.2090.10">
    <property type="entry name" value="Multidrug efflux transporter AcrB TolC docking domain, DN and DC subdomains"/>
    <property type="match status" value="2"/>
</dbReference>
<protein>
    <submittedName>
        <fullName evidence="2">Surfactin exporter involved in surfactin self-resistance and swarming motility</fullName>
    </submittedName>
</protein>
<feature type="transmembrane region" description="Helical" evidence="1">
    <location>
        <begin position="389"/>
        <end position="409"/>
    </location>
</feature>
<dbReference type="InterPro" id="IPR027463">
    <property type="entry name" value="AcrB_DN_DC_subdom"/>
</dbReference>
<proteinExistence type="predicted"/>
<dbReference type="Gene3D" id="1.20.1640.10">
    <property type="entry name" value="Multidrug efflux transporter AcrB transmembrane domain"/>
    <property type="match status" value="2"/>
</dbReference>
<feature type="transmembrane region" description="Helical" evidence="1">
    <location>
        <begin position="363"/>
        <end position="382"/>
    </location>
</feature>
<dbReference type="PANTHER" id="PTHR32063">
    <property type="match status" value="1"/>
</dbReference>
<sequence>MNHVINFVLKNKFAVWLMTIIVTAAGLYAGMNMKQESIPDVNMPYLTISTTYPGATPSQVADEVTKPVEQAVQNLDGVSVVTSMSYENASSVMIEYDYEKDMDKAKTEAAEALENVSLPDDAKDPDISRYSLNSFPILTLSVSSDSDNLQKLTKQVEDSLVSKLEGIEGVASVQVSGQQVEEVEFSFKEDKLKEYGLDEDTVKQVIQGSDVTTPLGLYTFGNKEKSVVVSGDIETIKDLKNMRIPTASASSAGSSAAAAQSAQAAQSPQAAAQAQQSVSTDVPTVKLSDIATIKDVKKAESISRTNGKDSIGINIIKANDANTVEVADNVKDELKQFKEDHKGFNYSATLDMAEPITQSVETMLSKAIFGAIFAIVIILLFLRDIKSTLISIISIPLSLLIALFVLQQLDITLNIMTLGAMTVAIGRVVDDSIVVIENIYRRMRLKDEPLRGKALVREATKEMFKPIMSSTIVTIAVFLPLALVGGQIGELFIPFALTIVFALAASLLISITLVPMLAHSLFKKSLTGAPVKAKEHKPGRLANIYKKVLNWALSHKWITSIIAVLMLLGSLFLVPLIGASYLPSEEEKTMQITYSPEPGETKKEAEDEAEKAEKILLDRKHVDTVQYSLGSGSPLAGGDSNGALFYIKYDSDTPNFDKEKDNVLKEIKKQSDRGEWKSQDFSSSGNNNELTYYVYGDSENDIKDTVKDIEKVMKDEKDLKNVNSGLSSTYDEYTFVADQEKLSKLGLTASQISKALMSETAQDPLTTVKKDGKELDVNIKTEKDEYKSVKDLENKKITSATGKEVKIGDVAKVKEGTTSDTVSKRDGKVYADVTGEVTSDNVTAVSVDVQKKIDKLDMPDNVTIDTGGVSADIADSFTKLGLAMLAAIAIVYLVLVITFGGALAPFAILFSLPFTIIGALVGLYVSGETISLNAMIGMLMLIGIVVTNAIVLIDRVIHKEAEGLSTREALLEAGSTRLRPILMTAIATIGALIPLALGFEGGSQVISKGLGVTVIGGLISSTLLTLLIVPIVYEVLAKFRKKKPGTEEE</sequence>
<reference evidence="2 3" key="1">
    <citation type="submission" date="2020-04" db="EMBL/GenBank/DDBJ databases">
        <title>Plant growth promoting and environmental Bacillus: genomic and epigenetic comparison.</title>
        <authorList>
            <person name="Reva O.N."/>
            <person name="Lutz S."/>
            <person name="Ahrens C.H."/>
        </authorList>
    </citation>
    <scope>NUCLEOTIDE SEQUENCE [LARGE SCALE GENOMIC DNA]</scope>
    <source>
        <strain evidence="2 3">UCMB5075</strain>
    </source>
</reference>
<dbReference type="SUPFAM" id="SSF82693">
    <property type="entry name" value="Multidrug efflux transporter AcrB pore domain, PN1, PN2, PC1 and PC2 subdomains"/>
    <property type="match status" value="2"/>
</dbReference>
<keyword evidence="1" id="KW-1133">Transmembrane helix</keyword>